<dbReference type="GO" id="GO:0016477">
    <property type="term" value="P:cell migration"/>
    <property type="evidence" value="ECO:0007669"/>
    <property type="project" value="TreeGrafter"/>
</dbReference>
<feature type="transmembrane region" description="Helical" evidence="15">
    <location>
        <begin position="170"/>
        <end position="194"/>
    </location>
</feature>
<dbReference type="PANTHER" id="PTHR24027">
    <property type="entry name" value="CADHERIN-23"/>
    <property type="match status" value="1"/>
</dbReference>
<dbReference type="FunFam" id="2.60.40.60:FF:000037">
    <property type="entry name" value="FAT atypical cadherin 1"/>
    <property type="match status" value="1"/>
</dbReference>
<comment type="caution">
    <text evidence="13">Lacks conserved residue(s) required for the propagation of feature annotation.</text>
</comment>
<dbReference type="Pfam" id="PF00028">
    <property type="entry name" value="Cadherin"/>
    <property type="match status" value="16"/>
</dbReference>
<feature type="domain" description="Cadherin" evidence="18">
    <location>
        <begin position="3434"/>
        <end position="3552"/>
    </location>
</feature>
<dbReference type="GO" id="GO:0045296">
    <property type="term" value="F:cadherin binding"/>
    <property type="evidence" value="ECO:0007669"/>
    <property type="project" value="TreeGrafter"/>
</dbReference>
<protein>
    <submittedName>
        <fullName evidence="19">Protocadherin Fat 1</fullName>
    </submittedName>
</protein>
<evidence type="ECO:0000256" key="6">
    <source>
        <dbReference type="ARBA" id="ARBA00022837"/>
    </source>
</evidence>
<keyword evidence="20" id="KW-1185">Reference proteome</keyword>
<feature type="region of interest" description="Disordered" evidence="14">
    <location>
        <begin position="4500"/>
        <end position="4547"/>
    </location>
</feature>
<dbReference type="SUPFAM" id="SSF49313">
    <property type="entry name" value="Cadherin-like"/>
    <property type="match status" value="27"/>
</dbReference>
<evidence type="ECO:0000256" key="7">
    <source>
        <dbReference type="ARBA" id="ARBA00022889"/>
    </source>
</evidence>
<feature type="transmembrane region" description="Helical" evidence="15">
    <location>
        <begin position="215"/>
        <end position="236"/>
    </location>
</feature>
<dbReference type="InterPro" id="IPR002126">
    <property type="entry name" value="Cadherin-like_dom"/>
</dbReference>
<feature type="disulfide bond" evidence="13">
    <location>
        <begin position="4333"/>
        <end position="4342"/>
    </location>
</feature>
<feature type="domain" description="Cadherin" evidence="18">
    <location>
        <begin position="2772"/>
        <end position="2987"/>
    </location>
</feature>
<evidence type="ECO:0000313" key="20">
    <source>
        <dbReference type="Proteomes" id="UP000054776"/>
    </source>
</evidence>
<dbReference type="GO" id="GO:0016342">
    <property type="term" value="C:catenin complex"/>
    <property type="evidence" value="ECO:0007669"/>
    <property type="project" value="TreeGrafter"/>
</dbReference>
<keyword evidence="2 13" id="KW-0245">EGF-like domain</keyword>
<evidence type="ECO:0000256" key="8">
    <source>
        <dbReference type="ARBA" id="ARBA00022989"/>
    </source>
</evidence>
<dbReference type="CDD" id="cd00053">
    <property type="entry name" value="EGF"/>
    <property type="match status" value="1"/>
</dbReference>
<feature type="domain" description="Cadherin" evidence="18">
    <location>
        <begin position="1009"/>
        <end position="1114"/>
    </location>
</feature>
<feature type="disulfide bond" evidence="13">
    <location>
        <begin position="4425"/>
        <end position="4434"/>
    </location>
</feature>
<feature type="domain" description="Cadherin" evidence="18">
    <location>
        <begin position="2253"/>
        <end position="2346"/>
    </location>
</feature>
<dbReference type="InterPro" id="IPR001791">
    <property type="entry name" value="Laminin_G"/>
</dbReference>
<dbReference type="GO" id="GO:0007156">
    <property type="term" value="P:homophilic cell adhesion via plasma membrane adhesion molecules"/>
    <property type="evidence" value="ECO:0007669"/>
    <property type="project" value="InterPro"/>
</dbReference>
<feature type="domain" description="Cadherin" evidence="18">
    <location>
        <begin position="369"/>
        <end position="479"/>
    </location>
</feature>
<feature type="domain" description="Cadherin" evidence="18">
    <location>
        <begin position="253"/>
        <end position="368"/>
    </location>
</feature>
<dbReference type="FunFam" id="2.60.40.60:FF:000064">
    <property type="entry name" value="FAT atypical cadherin 1"/>
    <property type="match status" value="1"/>
</dbReference>
<dbReference type="PROSITE" id="PS50025">
    <property type="entry name" value="LAM_G_DOMAIN"/>
    <property type="match status" value="1"/>
</dbReference>
<evidence type="ECO:0000256" key="12">
    <source>
        <dbReference type="PROSITE-ProRule" id="PRU00043"/>
    </source>
</evidence>
<evidence type="ECO:0000259" key="18">
    <source>
        <dbReference type="PROSITE" id="PS50268"/>
    </source>
</evidence>
<dbReference type="InterPro" id="IPR020894">
    <property type="entry name" value="Cadherin_CS"/>
</dbReference>
<dbReference type="SMART" id="SM00179">
    <property type="entry name" value="EGF_CA"/>
    <property type="match status" value="4"/>
</dbReference>
<dbReference type="InterPro" id="IPR000152">
    <property type="entry name" value="EGF-type_Asp/Asn_hydroxyl_site"/>
</dbReference>
<feature type="domain" description="Cadherin" evidence="18">
    <location>
        <begin position="3553"/>
        <end position="3664"/>
    </location>
</feature>
<dbReference type="SMART" id="SM00181">
    <property type="entry name" value="EGF"/>
    <property type="match status" value="5"/>
</dbReference>
<reference evidence="19 20" key="1">
    <citation type="submission" date="2015-01" db="EMBL/GenBank/DDBJ databases">
        <title>Evolution of Trichinella species and genotypes.</title>
        <authorList>
            <person name="Korhonen P.K."/>
            <person name="Edoardo P."/>
            <person name="Giuseppe L.R."/>
            <person name="Gasser R.B."/>
        </authorList>
    </citation>
    <scope>NUCLEOTIDE SEQUENCE [LARGE SCALE GENOMIC DNA]</scope>
    <source>
        <strain evidence="19">ISS3</strain>
    </source>
</reference>
<keyword evidence="4" id="KW-0732">Signal</keyword>
<feature type="domain" description="Laminin G" evidence="16">
    <location>
        <begin position="4094"/>
        <end position="4268"/>
    </location>
</feature>
<feature type="domain" description="EGF-like" evidence="17">
    <location>
        <begin position="4306"/>
        <end position="4343"/>
    </location>
</feature>
<feature type="compositionally biased region" description="Polar residues" evidence="14">
    <location>
        <begin position="4904"/>
        <end position="4914"/>
    </location>
</feature>
<dbReference type="InterPro" id="IPR013320">
    <property type="entry name" value="ConA-like_dom_sf"/>
</dbReference>
<evidence type="ECO:0000256" key="1">
    <source>
        <dbReference type="ARBA" id="ARBA00004167"/>
    </source>
</evidence>
<feature type="domain" description="EGF-like" evidence="17">
    <location>
        <begin position="4390"/>
        <end position="4435"/>
    </location>
</feature>
<feature type="domain" description="EGF-like" evidence="17">
    <location>
        <begin position="4345"/>
        <end position="4381"/>
    </location>
</feature>
<keyword evidence="9 15" id="KW-0472">Membrane</keyword>
<dbReference type="PANTHER" id="PTHR24027:SF438">
    <property type="entry name" value="CADHERIN 23"/>
    <property type="match status" value="1"/>
</dbReference>
<evidence type="ECO:0000256" key="11">
    <source>
        <dbReference type="ARBA" id="ARBA00023180"/>
    </source>
</evidence>
<dbReference type="EMBL" id="JYDH01000045">
    <property type="protein sequence ID" value="KRY36190.1"/>
    <property type="molecule type" value="Genomic_DNA"/>
</dbReference>
<feature type="domain" description="Cadherin" evidence="18">
    <location>
        <begin position="2347"/>
        <end position="2453"/>
    </location>
</feature>
<accession>A0A0V1BGW7</accession>
<dbReference type="GO" id="GO:0005509">
    <property type="term" value="F:calcium ion binding"/>
    <property type="evidence" value="ECO:0007669"/>
    <property type="project" value="UniProtKB-UniRule"/>
</dbReference>
<dbReference type="GO" id="GO:0007163">
    <property type="term" value="P:establishment or maintenance of cell polarity"/>
    <property type="evidence" value="ECO:0007669"/>
    <property type="project" value="UniProtKB-ARBA"/>
</dbReference>
<feature type="domain" description="Cadherin" evidence="18">
    <location>
        <begin position="1539"/>
        <end position="1645"/>
    </location>
</feature>
<evidence type="ECO:0000256" key="4">
    <source>
        <dbReference type="ARBA" id="ARBA00022729"/>
    </source>
</evidence>
<dbReference type="eggNOG" id="KOG1219">
    <property type="taxonomic scope" value="Eukaryota"/>
</dbReference>
<proteinExistence type="predicted"/>
<evidence type="ECO:0000256" key="13">
    <source>
        <dbReference type="PROSITE-ProRule" id="PRU00076"/>
    </source>
</evidence>
<dbReference type="InterPro" id="IPR015919">
    <property type="entry name" value="Cadherin-like_sf"/>
</dbReference>
<evidence type="ECO:0000256" key="9">
    <source>
        <dbReference type="ARBA" id="ARBA00023136"/>
    </source>
</evidence>
<evidence type="ECO:0000256" key="3">
    <source>
        <dbReference type="ARBA" id="ARBA00022692"/>
    </source>
</evidence>
<evidence type="ECO:0000256" key="10">
    <source>
        <dbReference type="ARBA" id="ARBA00023157"/>
    </source>
</evidence>
<feature type="compositionally biased region" description="Acidic residues" evidence="14">
    <location>
        <begin position="4274"/>
        <end position="4284"/>
    </location>
</feature>
<dbReference type="InParanoid" id="A0A0V1BGW7"/>
<dbReference type="GO" id="GO:0044331">
    <property type="term" value="P:cell-cell adhesion mediated by cadherin"/>
    <property type="evidence" value="ECO:0007669"/>
    <property type="project" value="TreeGrafter"/>
</dbReference>
<feature type="domain" description="Cadherin" evidence="18">
    <location>
        <begin position="3115"/>
        <end position="3233"/>
    </location>
</feature>
<dbReference type="SUPFAM" id="SSF57196">
    <property type="entry name" value="EGF/Laminin"/>
    <property type="match status" value="3"/>
</dbReference>
<feature type="region of interest" description="Disordered" evidence="14">
    <location>
        <begin position="1672"/>
        <end position="1710"/>
    </location>
</feature>
<feature type="region of interest" description="Disordered" evidence="14">
    <location>
        <begin position="4676"/>
        <end position="4696"/>
    </location>
</feature>
<dbReference type="CDD" id="cd00110">
    <property type="entry name" value="LamG"/>
    <property type="match status" value="1"/>
</dbReference>
<dbReference type="OrthoDB" id="5855789at2759"/>
<dbReference type="GO" id="GO:0005912">
    <property type="term" value="C:adherens junction"/>
    <property type="evidence" value="ECO:0007669"/>
    <property type="project" value="TreeGrafter"/>
</dbReference>
<keyword evidence="7" id="KW-0130">Cell adhesion</keyword>
<feature type="disulfide bond" evidence="13">
    <location>
        <begin position="4371"/>
        <end position="4380"/>
    </location>
</feature>
<dbReference type="InterPro" id="IPR000742">
    <property type="entry name" value="EGF"/>
</dbReference>
<dbReference type="Gene3D" id="2.60.120.200">
    <property type="match status" value="1"/>
</dbReference>
<dbReference type="CDD" id="cd00054">
    <property type="entry name" value="EGF_CA"/>
    <property type="match status" value="3"/>
</dbReference>
<feature type="domain" description="Cadherin" evidence="18">
    <location>
        <begin position="906"/>
        <end position="1008"/>
    </location>
</feature>
<keyword evidence="6 12" id="KW-0106">Calcium</keyword>
<dbReference type="GO" id="GO:0034332">
    <property type="term" value="P:adherens junction organization"/>
    <property type="evidence" value="ECO:0007669"/>
    <property type="project" value="TreeGrafter"/>
</dbReference>
<dbReference type="CDD" id="cd11304">
    <property type="entry name" value="Cadherin_repeat"/>
    <property type="match status" value="27"/>
</dbReference>
<dbReference type="PROSITE" id="PS00022">
    <property type="entry name" value="EGF_1"/>
    <property type="match status" value="3"/>
</dbReference>
<dbReference type="Pfam" id="PF00008">
    <property type="entry name" value="EGF"/>
    <property type="match status" value="1"/>
</dbReference>
<dbReference type="PROSITE" id="PS00010">
    <property type="entry name" value="ASX_HYDROXYL"/>
    <property type="match status" value="1"/>
</dbReference>
<dbReference type="FunFam" id="2.60.40.60:FF:000035">
    <property type="entry name" value="Protocadherin Fat 3"/>
    <property type="match status" value="1"/>
</dbReference>
<feature type="domain" description="Cadherin" evidence="18">
    <location>
        <begin position="1328"/>
        <end position="1442"/>
    </location>
</feature>
<dbReference type="SUPFAM" id="SSF49899">
    <property type="entry name" value="Concanavalin A-like lectins/glucanases"/>
    <property type="match status" value="1"/>
</dbReference>
<dbReference type="PRINTS" id="PR00205">
    <property type="entry name" value="CADHERIN"/>
</dbReference>
<evidence type="ECO:0000256" key="14">
    <source>
        <dbReference type="SAM" id="MobiDB-lite"/>
    </source>
</evidence>
<feature type="domain" description="EGF-like" evidence="17">
    <location>
        <begin position="4043"/>
        <end position="4082"/>
    </location>
</feature>
<organism evidence="19 20">
    <name type="scientific">Trichinella spiralis</name>
    <name type="common">Trichina worm</name>
    <dbReference type="NCBI Taxonomy" id="6334"/>
    <lineage>
        <taxon>Eukaryota</taxon>
        <taxon>Metazoa</taxon>
        <taxon>Ecdysozoa</taxon>
        <taxon>Nematoda</taxon>
        <taxon>Enoplea</taxon>
        <taxon>Dorylaimia</taxon>
        <taxon>Trichinellida</taxon>
        <taxon>Trichinellidae</taxon>
        <taxon>Trichinella</taxon>
    </lineage>
</organism>
<dbReference type="FunFam" id="2.60.40.60:FF:000116">
    <property type="entry name" value="Dachsous cadherin-related 2"/>
    <property type="match status" value="1"/>
</dbReference>
<dbReference type="GO" id="GO:0008013">
    <property type="term" value="F:beta-catenin binding"/>
    <property type="evidence" value="ECO:0007669"/>
    <property type="project" value="TreeGrafter"/>
</dbReference>
<feature type="region of interest" description="Disordered" evidence="14">
    <location>
        <begin position="4809"/>
        <end position="4837"/>
    </location>
</feature>
<feature type="domain" description="Cadherin" evidence="18">
    <location>
        <begin position="1222"/>
        <end position="1327"/>
    </location>
</feature>
<keyword evidence="8 15" id="KW-1133">Transmembrane helix</keyword>
<feature type="domain" description="Cadherin" evidence="18">
    <location>
        <begin position="2454"/>
        <end position="2572"/>
    </location>
</feature>
<dbReference type="FunFam" id="2.10.25.10:FF:000321">
    <property type="entry name" value="Protein delta homolog 1"/>
    <property type="match status" value="1"/>
</dbReference>
<dbReference type="SMART" id="SM00282">
    <property type="entry name" value="LamG"/>
    <property type="match status" value="1"/>
</dbReference>
<evidence type="ECO:0000256" key="2">
    <source>
        <dbReference type="ARBA" id="ARBA00022536"/>
    </source>
</evidence>
<dbReference type="PROSITE" id="PS50026">
    <property type="entry name" value="EGF_3"/>
    <property type="match status" value="4"/>
</dbReference>
<dbReference type="SMART" id="SM00112">
    <property type="entry name" value="CA"/>
    <property type="match status" value="26"/>
</dbReference>
<dbReference type="InterPro" id="IPR039808">
    <property type="entry name" value="Cadherin"/>
</dbReference>
<feature type="domain" description="Cadherin" evidence="18">
    <location>
        <begin position="3324"/>
        <end position="3433"/>
    </location>
</feature>
<feature type="domain" description="Cadherin" evidence="18">
    <location>
        <begin position="2168"/>
        <end position="2241"/>
    </location>
</feature>
<feature type="domain" description="Cadherin" evidence="18">
    <location>
        <begin position="3681"/>
        <end position="3775"/>
    </location>
</feature>
<evidence type="ECO:0000256" key="15">
    <source>
        <dbReference type="SAM" id="Phobius"/>
    </source>
</evidence>
<dbReference type="Pfam" id="PF02210">
    <property type="entry name" value="Laminin_G_2"/>
    <property type="match status" value="1"/>
</dbReference>
<feature type="domain" description="Cadherin" evidence="18">
    <location>
        <begin position="1115"/>
        <end position="1221"/>
    </location>
</feature>
<feature type="domain" description="Cadherin" evidence="18">
    <location>
        <begin position="1901"/>
        <end position="2029"/>
    </location>
</feature>
<feature type="domain" description="Cadherin" evidence="18">
    <location>
        <begin position="2988"/>
        <end position="3097"/>
    </location>
</feature>
<name>A0A0V1BGW7_TRISP</name>
<comment type="subcellular location">
    <subcellularLocation>
        <location evidence="1">Membrane</location>
        <topology evidence="1">Single-pass membrane protein</topology>
    </subcellularLocation>
</comment>
<keyword evidence="11" id="KW-0325">Glycoprotein</keyword>
<sequence>MVVSIDAVKLSPCWADFIFGLWKRPLIDSLGYFNDWLFLFLFYIVAREYRHDRIEIFHASRMQNAVYVEIGHREPIGWIGYSFNRWFDQKKWTVYETLTFKIAVVKMGVVDGKLLNRWPFLFTMRMRFSSGLFTTLSWPISCLFDVKHPLGWPKVLIGKSQVLRIDQSLAIILDLFSSFVNCFIVYNWLVGWLCELSDKARTLKIRFGYLFQRARVHLMLSFGFVICCLHAFHLVVSTTNSNSSTSAVTFEFTQSTYVATILENTRRKVYVQPTSKMGIYLSPDLKGHVRYRIISGDAEGFFKAESVVVGNFAYLRVHTKSLLDLSLNRESNAQFELVVRASVREIKRETSARLLIKVIDENDLAPIFQPDHYSAVVDELLEPFSVVVKVHATDADEGLNGEVYYYLKEASSFFAVHHVTGVLSSVRPLHSLAGRSVLLTVVAEDRAARLFADQVPASRPNVALVNITVRPAAAMEPCQLSCQAVASGCDVVQKRTCATCTLSRSPSFEIGDRIRLTGHYSEYFVAVQDDANASLYHLMLNVAEIPSDSYAIQLHIDDSSGSELVSADCKVTVNSGRCPSIANHPEKVNFTVDGTSPDRTIVGFVSPLSLVDSGQYRWQMLKGVDSSSESFEIVQSTGLLVVRHLSAAGWYRFNVSVESKTCKQKLDVELELLVFGGNFHKPLFQLPPRCSHVANDGQLCHFEASDGDENGNRSLFYSLVNTDAGRWSRLELGSVDGVLRLTGSKNSNQSTEVRVRVTDGQRPSRSGDLLLRFDSSWQLVSFEPVEWPSIDDQRAPRFLHLPYPEVTVFENATIGLTVFQFQAVDQDVGADGLVTYSIIDGNEDGRWRIDPNTGKLTVQRSLDREQVPRYNLTVAASDGHWPQALVSLSSLLIHIGDSNDQRPVFDRLLYQAEVDENAALSSPILTVRARDQDLGSNGRVRYKLLTNGDKFALGSHDGLLTVIGQLDRERRRRYDLLVQAIDSGSPPLSSFARILITVRDCNDNAPKCVVDEQRVSVREDIPPYALLTCVEAFDEDDTEVNRRLRFEIQVGQKFSIDAETGCLRVADDGLDFHAQVEHRLLVSVRDSGRPSLNTTCTVVVDVDMVNRNRYAPQFDSFAYNADIYENEPPGTVVLSLKAKDPDAVDWLKPSILYSIVGGDGWHYFAIGEQDGVIVSRIPLDRETRSYYWLTVEARDRAPVSLATRVDVFVAVKDRNDNAPVPARPLYEADVVENSPPGTSIVQLNATDFDEPRSPTLTYSIREGNAQSLFQIEPNTGLIYSGDRRLDREAVSVHQLEVEIRDGGSPALTSRTLVLIRVLDENDHAPQFGSKLYSFNVPPCTKTGQLLCRIFAVDPDAGLNGTVSYSIVHQEGNNGGDDGRVQLDRNSGQIYCSRVGSTHWYGQLISLNVEARDSGSPPLSSRTRVVIRFVPPADHLLNAAPVLLSNANLQLDLVENEPLGRVLVQFEAEDPDGDQVWFYSKQPLPNWLTLVPDTGELVLVDRSNLSNYNFTYAVTDGRLQTVGLVELHATGVKYYRPILPTPLYRIDLLENTTVGSTVLTIEGFFEKPNIQQPITYSLVGNFADKPAKFQLDAVSGALVLAEPLLDRGEQQRRLLMMMVEARSYHLKTSALVQVHVLGGDQQPPRFLKSNYEVSLLVNSVIGTEIIQLVAVDMNEYETEEEEEDDDDDEEKEEEEEVVENEGEKENELSRSPPRTVLSYSIVSGNDRRLFHLDSSNGLLTVARTLPVESAEHVLVIQVTKAGQRLLSDTASVTIRISLASEAYVRFEQKSYHGRLRVDATVGSPILLVQAEGGGHITYHLDEHPFFALHPLSGCLSVRRPLINSNNSSVDVGEQFKLTILASNLFGHSDTAQVTLTTVAAAAIDRLHNFGHVKFDQFRPRFLSDKFVGHILENQPAGTVVTLRRPEGTNTSSSDVLRLSSLLQVNCDSCSFRLIEHWAKRLFQLDPITGTLTTVVPLDREQHHGAELLLFNVLVERIDGSNISVGSSSLAADTAMVEILVENVNDCGPVFEPKSQQVRLVLPVAEGVPVVRVRAVDPDGPALSYRLMEEAGQERSVLDAFHLDSETGWLTVKNASLVLARMKLNFLVTDGEFDDHAHVDLRTVEVQELVVQDDDSIQCIGSRLQAFENGNRSDYIGDVVVLNKRTKVDVIYSVLNDRTVGHLFTVHPRTGALYTTGVPLDREARAQWPVVVRASSLRDAGRVLAQCLVLVDVLDRNDNVPVFVGAPYEFRVSVDRTDIGQLIGTVRAVDLDIGPNGRVNYSCLTFDPPFSLNSSTGDLLLQRQFTSADVGRRLKFRITATDAGQPSLSTVADLIIVIASSDMESGLFSKSSFRLSIFEGEENFFNQALVVVADHPTPRAGVVGYTMLNQREDDPNQQFALDFVTGELSLQKPLDREQIDQYTIRLKAVDHERNVTEFASVTVVVLDINDNWPQFNQSTYSASLPEDSPIGCPVVQLHATDLDQGDNALLTFRLITVQSLGVDNSQRQEEEKEKSKFKIHSSTGLIQLTDTLDFERCSSYLLEVECRDSGTLSKASTVRVLVSVLDVNDNAPVFAPENTFTIYEDNFSVGQVIGQLSATDLDSVSRGKLRYGILYAAGQLEQLLFTLNAHEQGVLRVGPAMDQQFQVGNWLPEYRLQAFVNDGLFSSRTERRFISISVSESEPIGSTVTSVAIADSSTTGHNHVHYVMLLGLGSGKFMVNPDTGHLIIADQLDYEQRSRHQLVIGARLDSWGIVSVLHVQVDIVDRNDHAPRFVASKFSILVSASETVGTPLLRLFARDRDQLDTARIRYSLVNRGRQPRDLAASYFRLDPRSGVLSVRRPLTALSGKNLRLTVKATDGGSLEDETFVQVVIWSELLPSLSREPRAESISLHVAEDAPVGTRFGRVRFRAYAGAVARMVPPTDETVAGWIGVEPNGTVYVAQSLDRETRAEFSFYVALVDELQTDHSAWISMTLVNVIVDDVNDNAPIFEANSVQLSVPEDLAPGSALLNLQADDPDTAANGRVHYSLFQQADSEAQSLQLFHIDSYSGLLTTTGPLDRETHATHRLVILAADGGRPSLNSTLTVEIRLLDVNDQMPRFDRQQHWFNLTYADAVVGGTLIGTVDAVDLDAEPFNKLLRYYIVDADHADAWLLFKMVNGSLYLSDGFQWKFVFSDNTDTERQVFKLTVEVTDGKYSDQTQVYVNFEQNDKNRKRCCHCGSDDDVIELAVEENMPVGSVIYNLPDNCTSTTTTTTTTTTGGSWMRLQGTKHFAVDSNAIVIAEPIDRELFVNRRHLFYLRSDEDLCPLCERMFVVNVIDVNDNEPLFKRPVYETSVQEHENVTYPAFVVQVHAVDRDFGPAGRVRYRLQSDWDGLFSIDENSGVLSVTEPLDREQQHEYSIVVLAEDCAQETGAKSLSAQCSVLLTVLDINDNAPEFTELVYKAEIAENARLGDRVVTVKAFSRDVGLNGEIVYQLLSNNDGRRPSPLLAQSKIPFAIDSQTGVVTVNDSIVACLSAGQRQIQLTVVARDRGSPPLSNSSLLIVDLVEVNDHRPQFDRQEYNVAIRENMAIGERVLQVSATDLDRGDNGLVAYRLFGSRDDNDASNQPLPPFAVMDDGWILVNGSTDRERTARWQFQVEAYDFGKPSRSALTTVTVDLVDVNEHPPTVVDCNTTTVHVKRPLVSGMILHTLTVDDFDQSDQQSKFHFQLLDQDDNDNISSSSLFRIDPDRGILQLVAPTLNHDHYAIQVKISDNGEPILSTICKFDIRLVDETKHRPTVEDFHCEIWTHVGEFAGGIIGQLRPTDQDPLDKLTFALVQHRGDDTFNVDSDDGRLLASADLVSAGLYLLNVSINDGKYSTFAKVTIDVHHISREMLNSAVTLQVVIAKDGQRFLQQSLKRLSRFLAKLVGVRVKYVHIFSVQPSVGDDIGQQNNVVLSVRGGQMFDLLVAVQKSKQEFYKASLVSDRLVRKAGEMASVSGMGRVKVVRAACGRVDCQNGARCRDVLLIDDAGPVTLLTDDFSFVSPMHRQTAECLCPAGFGGTYCNQKIDKCASNPCQAGMVCIADDTVTGYHCACPFDNDDLSNCHPSNCRSPTCTGKLLFSFGGNGFVWFAMDSSFDYYMDVRMEVKTSIRFAVLLFSKGRNDFHQLEIKNGFLQYRFDFGSGQAIVRNSVVLSDDHWHVVRLVKRDRQVSLTVDEKQNRLQLSGSSSVLNFFNRGSHLYVGAEVTDAGNRSSVKNAFLGCIRGLEINGEVKQVSNNAGVELFGNIQLGACINGDIDDDDDDQDEDGSDRQYPPPHLMNNRQEVEEGKVHGACSIQPCLNGGSCVGRGSFGFTCLCPARYFGTYCEIDRTPCLSSPCQNGATCINLFNDFQCRCSKLFIGRTCSERKTSAEVEEDICASSPCANGGQCLLNDHIHLNSGDESRFICNCTAGWTGPTCSLPSDSLLHAPNLIGGVSLMEFVGIVILLVLLALVASTVVVLCRRRRRRLHYRKVRVKRTRHEEILLDQRQPLHPRRRSAHATAAAAVHGRDEPPPQPPPPIPPRFPRSFQPHRGSKLSNFESALSTGIPTVQVRPLSFMERPAGDSPSAVRLLIHEQAAASYGSAAEELELLGDQATNKGMMGEAKGARSFNTADDDWKTALDNIDNDSLDKLKRLAGITTDESETDENDINVDVHSNTASAARPTAKVHKSNKSSNASGNSFHWDYSDWTNTIGNTGYPSLGHITDMNTDDDDDEANTLPRGICRLEEDTDYEYAFHSGSDDDNNETERVGIGLGNEIREQIRAIGLLNDEINKVDQLKKEPPQSCIRRYLPMFTPPSSGSERRRLIDSPQPRSTTTTTTTTTMTTNTNFNTTVHDYSDLPLLSRDSECESVESIPLVHLNSSANKFNSSMSSYFKGNKHVDKRLPKSVNNRSQSDVSQVCELEDEEEDNVVMTNAEKEHEEEEDASDSPPPASSSQGSMKKCDSTTTS</sequence>
<evidence type="ECO:0000259" key="17">
    <source>
        <dbReference type="PROSITE" id="PS50026"/>
    </source>
</evidence>
<dbReference type="InterPro" id="IPR001881">
    <property type="entry name" value="EGF-like_Ca-bd_dom"/>
</dbReference>
<feature type="domain" description="Cadherin" evidence="18">
    <location>
        <begin position="2668"/>
        <end position="2771"/>
    </location>
</feature>
<feature type="region of interest" description="Disordered" evidence="14">
    <location>
        <begin position="4274"/>
        <end position="4295"/>
    </location>
</feature>
<dbReference type="FunFam" id="2.60.40.60:FF:000020">
    <property type="entry name" value="Dachsous cadherin-related 1b"/>
    <property type="match status" value="6"/>
</dbReference>
<keyword evidence="3 15" id="KW-0812">Transmembrane</keyword>
<dbReference type="Proteomes" id="UP000054776">
    <property type="component" value="Unassembled WGS sequence"/>
</dbReference>
<evidence type="ECO:0000256" key="5">
    <source>
        <dbReference type="ARBA" id="ARBA00022737"/>
    </source>
</evidence>
<feature type="disulfide bond" evidence="13">
    <location>
        <begin position="4052"/>
        <end position="4069"/>
    </location>
</feature>
<dbReference type="PROSITE" id="PS50268">
    <property type="entry name" value="CADHERIN_2"/>
    <property type="match status" value="25"/>
</dbReference>
<dbReference type="PROSITE" id="PS01186">
    <property type="entry name" value="EGF_2"/>
    <property type="match status" value="1"/>
</dbReference>
<dbReference type="PROSITE" id="PS00232">
    <property type="entry name" value="CADHERIN_1"/>
    <property type="match status" value="7"/>
</dbReference>
<comment type="caution">
    <text evidence="19">The sequence shown here is derived from an EMBL/GenBank/DDBJ whole genome shotgun (WGS) entry which is preliminary data.</text>
</comment>
<feature type="domain" description="Cadherin" evidence="18">
    <location>
        <begin position="2573"/>
        <end position="2660"/>
    </location>
</feature>
<evidence type="ECO:0000259" key="16">
    <source>
        <dbReference type="PROSITE" id="PS50025"/>
    </source>
</evidence>
<dbReference type="GO" id="GO:0000902">
    <property type="term" value="P:cell morphogenesis"/>
    <property type="evidence" value="ECO:0007669"/>
    <property type="project" value="TreeGrafter"/>
</dbReference>
<keyword evidence="10 13" id="KW-1015">Disulfide bond</keyword>
<feature type="transmembrane region" description="Helical" evidence="15">
    <location>
        <begin position="4456"/>
        <end position="4477"/>
    </location>
</feature>
<gene>
    <name evidence="19" type="primary">FAT1</name>
    <name evidence="19" type="ORF">T01_29</name>
</gene>
<feature type="region of interest" description="Disordered" evidence="14">
    <location>
        <begin position="4901"/>
        <end position="4965"/>
    </location>
</feature>
<dbReference type="Gene3D" id="2.10.25.10">
    <property type="entry name" value="Laminin"/>
    <property type="match status" value="5"/>
</dbReference>
<feature type="domain" description="Cadherin" evidence="18">
    <location>
        <begin position="1646"/>
        <end position="1805"/>
    </location>
</feature>
<feature type="domain" description="Cadherin" evidence="18">
    <location>
        <begin position="3218"/>
        <end position="3323"/>
    </location>
</feature>
<dbReference type="GO" id="GO:0016339">
    <property type="term" value="P:calcium-dependent cell-cell adhesion via plasma membrane cell adhesion molecules"/>
    <property type="evidence" value="ECO:0007669"/>
    <property type="project" value="TreeGrafter"/>
</dbReference>
<dbReference type="Gene3D" id="2.60.40.60">
    <property type="entry name" value="Cadherins"/>
    <property type="match status" value="29"/>
</dbReference>
<keyword evidence="5" id="KW-0677">Repeat</keyword>
<feature type="compositionally biased region" description="Pro residues" evidence="14">
    <location>
        <begin position="4529"/>
        <end position="4540"/>
    </location>
</feature>
<feature type="domain" description="Cadherin" evidence="18">
    <location>
        <begin position="805"/>
        <end position="905"/>
    </location>
</feature>
<feature type="compositionally biased region" description="Acidic residues" evidence="14">
    <location>
        <begin position="1673"/>
        <end position="1699"/>
    </location>
</feature>
<evidence type="ECO:0000313" key="19">
    <source>
        <dbReference type="EMBL" id="KRY36190.1"/>
    </source>
</evidence>
<dbReference type="GO" id="GO:0007043">
    <property type="term" value="P:cell-cell junction assembly"/>
    <property type="evidence" value="ECO:0007669"/>
    <property type="project" value="TreeGrafter"/>
</dbReference>
<dbReference type="FunCoup" id="A0A0V1BGW7">
    <property type="interactions" value="879"/>
</dbReference>